<dbReference type="GO" id="GO:0006915">
    <property type="term" value="P:apoptotic process"/>
    <property type="evidence" value="ECO:0007669"/>
    <property type="project" value="UniProtKB-KW"/>
</dbReference>
<dbReference type="EC" id="3.4.21.108" evidence="5"/>
<keyword evidence="10" id="KW-0378">Hydrolase</keyword>
<evidence type="ECO:0000256" key="9">
    <source>
        <dbReference type="ARBA" id="ARBA00022703"/>
    </source>
</evidence>
<evidence type="ECO:0000256" key="6">
    <source>
        <dbReference type="ARBA" id="ARBA00016929"/>
    </source>
</evidence>
<dbReference type="InterPro" id="IPR001940">
    <property type="entry name" value="Peptidase_S1C"/>
</dbReference>
<dbReference type="Pfam" id="PF17820">
    <property type="entry name" value="PDZ_6"/>
    <property type="match status" value="1"/>
</dbReference>
<protein>
    <recommendedName>
        <fullName evidence="6">Serine protease HTRA2, mitochondrial</fullName>
        <ecNumber evidence="5">3.4.21.108</ecNumber>
    </recommendedName>
    <alternativeName>
        <fullName evidence="17">High temperature requirement protein A2</fullName>
    </alternativeName>
</protein>
<accession>A0A7R9BE90</accession>
<evidence type="ECO:0000256" key="11">
    <source>
        <dbReference type="ARBA" id="ARBA00022825"/>
    </source>
</evidence>
<dbReference type="InterPro" id="IPR009003">
    <property type="entry name" value="Peptidase_S1_PA"/>
</dbReference>
<evidence type="ECO:0000256" key="4">
    <source>
        <dbReference type="ARBA" id="ARBA00010541"/>
    </source>
</evidence>
<keyword evidence="11" id="KW-0720">Serine protease</keyword>
<dbReference type="SMART" id="SM00228">
    <property type="entry name" value="PDZ"/>
    <property type="match status" value="1"/>
</dbReference>
<evidence type="ECO:0000256" key="10">
    <source>
        <dbReference type="ARBA" id="ARBA00022801"/>
    </source>
</evidence>
<evidence type="ECO:0000256" key="2">
    <source>
        <dbReference type="ARBA" id="ARBA00004304"/>
    </source>
</evidence>
<dbReference type="SUPFAM" id="SSF50156">
    <property type="entry name" value="PDZ domain-like"/>
    <property type="match status" value="1"/>
</dbReference>
<keyword evidence="14" id="KW-0496">Mitochondrion</keyword>
<comment type="function">
    <text evidence="18">Serine protease that shows proteolytic activity against a non-specific substrate beta-casein. Promotes or induces cell death either by direct binding to and inhibition of BIRC proteins (also called inhibitor of apoptosis proteins, IAPs), leading to an increase in caspase activity, or by a BIRC inhibition-independent, caspase-independent and serine protease activity-dependent mechanism. Can antagonize antiapoptotic activity of th/Diap1 by directly inducing the degradation of th/Diap1.</text>
</comment>
<dbReference type="PROSITE" id="PS50106">
    <property type="entry name" value="PDZ"/>
    <property type="match status" value="1"/>
</dbReference>
<sequence>MRTLLRVLRLKSQSSQALKLLSKNSAAFHLIFNRPLRDHGERSSWITWKSFSLLGAAAIAYVTREQLFGSVSAANPISEDDALTLSGKDTPRKKHFNFIADVVEKTAPAVVYIEIQDSKRVDFFTGQPMTASNGSGFIINSDGLILTNAHVVINKPSNSVKVKLFDGRETIGQVEDVDMHSDLALVKIPFKNLPTLRLGSSNQVRPGEWVVAMGSPLTLSNTITAGVVSSVNRGSKELGLINKDMEYIQTDAAITFGNSGGPLINLDGEAIGINAMKVTAGISFAIPADYAMEFIKASEARKKGRPKLPSFGGGGRRYMGITMLTLNPGLISEMQQKGGPEICPNINHGVLVWRVVVGSPAHSGGLLPGDIVTHINGKPIRSAVDVYEMLEKSSKLTMTLCRKAAIMTLTIFPEE</sequence>
<comment type="similarity">
    <text evidence="4">Belongs to the peptidase S1C family.</text>
</comment>
<evidence type="ECO:0000256" key="13">
    <source>
        <dbReference type="ARBA" id="ARBA00022989"/>
    </source>
</evidence>
<gene>
    <name evidence="20" type="ORF">NMOB1V02_LOCUS1453</name>
</gene>
<keyword evidence="13" id="KW-1133">Transmembrane helix</keyword>
<dbReference type="GO" id="GO:0004252">
    <property type="term" value="F:serine-type endopeptidase activity"/>
    <property type="evidence" value="ECO:0007669"/>
    <property type="project" value="InterPro"/>
</dbReference>
<evidence type="ECO:0000256" key="8">
    <source>
        <dbReference type="ARBA" id="ARBA00022692"/>
    </source>
</evidence>
<dbReference type="GO" id="GO:0007005">
    <property type="term" value="P:mitochondrion organization"/>
    <property type="evidence" value="ECO:0007669"/>
    <property type="project" value="UniProtKB-ARBA"/>
</dbReference>
<evidence type="ECO:0000256" key="1">
    <source>
        <dbReference type="ARBA" id="ARBA00001760"/>
    </source>
</evidence>
<dbReference type="InterPro" id="IPR036034">
    <property type="entry name" value="PDZ_sf"/>
</dbReference>
<keyword evidence="7" id="KW-0645">Protease</keyword>
<dbReference type="Gene3D" id="2.40.10.120">
    <property type="match status" value="1"/>
</dbReference>
<evidence type="ECO:0000256" key="14">
    <source>
        <dbReference type="ARBA" id="ARBA00023128"/>
    </source>
</evidence>
<evidence type="ECO:0000256" key="18">
    <source>
        <dbReference type="ARBA" id="ARBA00035606"/>
    </source>
</evidence>
<dbReference type="GO" id="GO:0005758">
    <property type="term" value="C:mitochondrial intermembrane space"/>
    <property type="evidence" value="ECO:0007669"/>
    <property type="project" value="UniProtKB-SubCell"/>
</dbReference>
<keyword evidence="15" id="KW-0472">Membrane</keyword>
<keyword evidence="21" id="KW-1185">Reference proteome</keyword>
<evidence type="ECO:0000259" key="19">
    <source>
        <dbReference type="PROSITE" id="PS50106"/>
    </source>
</evidence>
<dbReference type="SUPFAM" id="SSF50494">
    <property type="entry name" value="Trypsin-like serine proteases"/>
    <property type="match status" value="1"/>
</dbReference>
<keyword evidence="12" id="KW-0809">Transit peptide</keyword>
<reference evidence="20" key="1">
    <citation type="submission" date="2020-11" db="EMBL/GenBank/DDBJ databases">
        <authorList>
            <person name="Tran Van P."/>
        </authorList>
    </citation>
    <scope>NUCLEOTIDE SEQUENCE</scope>
</reference>
<dbReference type="FunFam" id="2.40.10.120:FF:000004">
    <property type="entry name" value="Serine protease HTRA2, mitochondrial"/>
    <property type="match status" value="1"/>
</dbReference>
<evidence type="ECO:0000256" key="15">
    <source>
        <dbReference type="ARBA" id="ARBA00023136"/>
    </source>
</evidence>
<evidence type="ECO:0000256" key="3">
    <source>
        <dbReference type="ARBA" id="ARBA00004375"/>
    </source>
</evidence>
<dbReference type="PANTHER" id="PTHR22939">
    <property type="entry name" value="SERINE PROTEASE FAMILY S1C HTRA-RELATED"/>
    <property type="match status" value="1"/>
</dbReference>
<dbReference type="Pfam" id="PF13365">
    <property type="entry name" value="Trypsin_2"/>
    <property type="match status" value="1"/>
</dbReference>
<evidence type="ECO:0000313" key="20">
    <source>
        <dbReference type="EMBL" id="CAD7273573.1"/>
    </source>
</evidence>
<dbReference type="EMBL" id="OA882181">
    <property type="protein sequence ID" value="CAD7273573.1"/>
    <property type="molecule type" value="Genomic_DNA"/>
</dbReference>
<dbReference type="Proteomes" id="UP000678499">
    <property type="component" value="Unassembled WGS sequence"/>
</dbReference>
<dbReference type="EMBL" id="CAJPEX010000144">
    <property type="protein sequence ID" value="CAG0913725.1"/>
    <property type="molecule type" value="Genomic_DNA"/>
</dbReference>
<proteinExistence type="inferred from homology"/>
<dbReference type="PANTHER" id="PTHR22939:SF129">
    <property type="entry name" value="SERINE PROTEASE HTRA2, MITOCHONDRIAL"/>
    <property type="match status" value="1"/>
</dbReference>
<comment type="catalytic activity">
    <reaction evidence="1">
        <text>Cleavage of non-polar aliphatic amino-acids at the P1 position, with a preference for Val, Ile and Met. At the P2 and P3 positions, Arg is selected most strongly with a secondary preference for other hydrophilic residues.</text>
        <dbReference type="EC" id="3.4.21.108"/>
    </reaction>
</comment>
<evidence type="ECO:0000256" key="12">
    <source>
        <dbReference type="ARBA" id="ARBA00022946"/>
    </source>
</evidence>
<dbReference type="GO" id="GO:0031966">
    <property type="term" value="C:mitochondrial membrane"/>
    <property type="evidence" value="ECO:0007669"/>
    <property type="project" value="UniProtKB-SubCell"/>
</dbReference>
<dbReference type="InterPro" id="IPR001478">
    <property type="entry name" value="PDZ"/>
</dbReference>
<dbReference type="GO" id="GO:0006508">
    <property type="term" value="P:proteolysis"/>
    <property type="evidence" value="ECO:0007669"/>
    <property type="project" value="UniProtKB-KW"/>
</dbReference>
<evidence type="ECO:0000313" key="21">
    <source>
        <dbReference type="Proteomes" id="UP000678499"/>
    </source>
</evidence>
<dbReference type="OrthoDB" id="4217619at2759"/>
<organism evidence="20">
    <name type="scientific">Notodromas monacha</name>
    <dbReference type="NCBI Taxonomy" id="399045"/>
    <lineage>
        <taxon>Eukaryota</taxon>
        <taxon>Metazoa</taxon>
        <taxon>Ecdysozoa</taxon>
        <taxon>Arthropoda</taxon>
        <taxon>Crustacea</taxon>
        <taxon>Oligostraca</taxon>
        <taxon>Ostracoda</taxon>
        <taxon>Podocopa</taxon>
        <taxon>Podocopida</taxon>
        <taxon>Cypridocopina</taxon>
        <taxon>Cypridoidea</taxon>
        <taxon>Cyprididae</taxon>
        <taxon>Notodromas</taxon>
    </lineage>
</organism>
<evidence type="ECO:0000256" key="7">
    <source>
        <dbReference type="ARBA" id="ARBA00022670"/>
    </source>
</evidence>
<keyword evidence="8" id="KW-0812">Transmembrane</keyword>
<evidence type="ECO:0000256" key="16">
    <source>
        <dbReference type="ARBA" id="ARBA00023145"/>
    </source>
</evidence>
<comment type="subcellular location">
    <subcellularLocation>
        <location evidence="3">Mitochondrion intermembrane space</location>
        <topology evidence="3">Single-pass membrane protein</topology>
    </subcellularLocation>
    <subcellularLocation>
        <location evidence="2">Mitochondrion membrane</location>
        <topology evidence="2">Single-pass membrane protein</topology>
    </subcellularLocation>
</comment>
<dbReference type="InterPro" id="IPR041489">
    <property type="entry name" value="PDZ_6"/>
</dbReference>
<dbReference type="AlphaFoldDB" id="A0A7R9BE90"/>
<keyword evidence="16" id="KW-0865">Zymogen</keyword>
<evidence type="ECO:0000256" key="17">
    <source>
        <dbReference type="ARBA" id="ARBA00029644"/>
    </source>
</evidence>
<keyword evidence="9" id="KW-0053">Apoptosis</keyword>
<name>A0A7R9BE90_9CRUS</name>
<feature type="domain" description="PDZ" evidence="19">
    <location>
        <begin position="349"/>
        <end position="382"/>
    </location>
</feature>
<evidence type="ECO:0000256" key="5">
    <source>
        <dbReference type="ARBA" id="ARBA00013033"/>
    </source>
</evidence>
<dbReference type="PRINTS" id="PR00834">
    <property type="entry name" value="PROTEASES2C"/>
</dbReference>
<dbReference type="GO" id="GO:0043065">
    <property type="term" value="P:positive regulation of apoptotic process"/>
    <property type="evidence" value="ECO:0007669"/>
    <property type="project" value="TreeGrafter"/>
</dbReference>
<dbReference type="Gene3D" id="2.30.42.10">
    <property type="match status" value="1"/>
</dbReference>